<dbReference type="Gene3D" id="3.40.1530.30">
    <property type="entry name" value="Uncharacterised family UPF0302, N-terminal domain"/>
    <property type="match status" value="1"/>
</dbReference>
<dbReference type="Pfam" id="PF08864">
    <property type="entry name" value="UPF0302"/>
    <property type="match status" value="1"/>
</dbReference>
<organism evidence="2 3">
    <name type="scientific">Alkalihalobacillus alcalophilus ATCC 27647 = CGMCC 1.3604</name>
    <dbReference type="NCBI Taxonomy" id="1218173"/>
    <lineage>
        <taxon>Bacteria</taxon>
        <taxon>Bacillati</taxon>
        <taxon>Bacillota</taxon>
        <taxon>Bacilli</taxon>
        <taxon>Bacillales</taxon>
        <taxon>Bacillaceae</taxon>
        <taxon>Alkalihalobacillus</taxon>
    </lineage>
</organism>
<dbReference type="RefSeq" id="WP_003322456.1">
    <property type="nucleotide sequence ID" value="NZ_JALP01000232.1"/>
</dbReference>
<dbReference type="SMART" id="SM00914">
    <property type="entry name" value="IDEAL"/>
    <property type="match status" value="1"/>
</dbReference>
<gene>
    <name evidence="2" type="ORF">AJ85_17710</name>
</gene>
<dbReference type="InterPro" id="IPR014957">
    <property type="entry name" value="IDEAL_dom"/>
</dbReference>
<dbReference type="Gene3D" id="4.10.810.10">
    <property type="entry name" value="Virus Scaffolding Protein, Chain A"/>
    <property type="match status" value="1"/>
</dbReference>
<dbReference type="InterPro" id="IPR011188">
    <property type="entry name" value="UPF0302"/>
</dbReference>
<comment type="caution">
    <text evidence="2">The sequence shown here is derived from an EMBL/GenBank/DDBJ whole genome shotgun (WGS) entry which is preliminary data.</text>
</comment>
<dbReference type="OrthoDB" id="2918735at2"/>
<dbReference type="InterPro" id="IPR027393">
    <property type="entry name" value="Virus_scaffolding_prot_C"/>
</dbReference>
<evidence type="ECO:0000313" key="3">
    <source>
        <dbReference type="Proteomes" id="UP000297014"/>
    </source>
</evidence>
<accession>A0A4S4JWA7</accession>
<evidence type="ECO:0000259" key="1">
    <source>
        <dbReference type="SMART" id="SM00914"/>
    </source>
</evidence>
<evidence type="ECO:0000313" key="2">
    <source>
        <dbReference type="EMBL" id="THG89444.1"/>
    </source>
</evidence>
<dbReference type="EMBL" id="JALP01000232">
    <property type="protein sequence ID" value="THG89444.1"/>
    <property type="molecule type" value="Genomic_DNA"/>
</dbReference>
<dbReference type="Proteomes" id="UP000297014">
    <property type="component" value="Unassembled WGS sequence"/>
</dbReference>
<dbReference type="InterPro" id="IPR038091">
    <property type="entry name" value="UPF0302_N_sf"/>
</dbReference>
<dbReference type="Pfam" id="PF08858">
    <property type="entry name" value="IDEAL"/>
    <property type="match status" value="1"/>
</dbReference>
<dbReference type="AlphaFoldDB" id="A0A4S4JWA7"/>
<reference evidence="2 3" key="1">
    <citation type="submission" date="2014-01" db="EMBL/GenBank/DDBJ databases">
        <title>Draft genome sequencing of Bacillus alcalophilus CGMCC 1.3604.</title>
        <authorList>
            <person name="Yang J."/>
            <person name="Diao L."/>
            <person name="Yang S."/>
        </authorList>
    </citation>
    <scope>NUCLEOTIDE SEQUENCE [LARGE SCALE GENOMIC DNA]</scope>
    <source>
        <strain evidence="2 3">CGMCC 1.3604</strain>
    </source>
</reference>
<proteinExistence type="predicted"/>
<feature type="domain" description="IDEAL" evidence="1">
    <location>
        <begin position="140"/>
        <end position="176"/>
    </location>
</feature>
<name>A0A4S4JWA7_ALKAL</name>
<sequence length="179" mass="21471">MKKWVSNEQKRGFLQWFIKNNQLKNKEAKLILDQFIRNHHLLNQLKFTDSINKGKKTIIISSYQSDEPGFMYYDQKTKTDNLSSLLDDLVTAPTESFYLVLNFNGKSLNHRYLQLLEHEKSDNFQRYKRFKKYEEETNQMIEQLLKNKDKEALMKAIDEALDNRDKVLFNKLVEKLQEL</sequence>
<protein>
    <recommendedName>
        <fullName evidence="1">IDEAL domain-containing protein</fullName>
    </recommendedName>
</protein>
<dbReference type="InterPro" id="IPR014963">
    <property type="entry name" value="UPF0302_N"/>
</dbReference>
<dbReference type="PIRSF" id="PIRSF007165">
    <property type="entry name" value="UCP007165"/>
    <property type="match status" value="1"/>
</dbReference>